<evidence type="ECO:0000313" key="2">
    <source>
        <dbReference type="EMBL" id="VTJ85588.1"/>
    </source>
</evidence>
<feature type="region of interest" description="Disordered" evidence="1">
    <location>
        <begin position="45"/>
        <end position="68"/>
    </location>
</feature>
<dbReference type="AlphaFoldDB" id="A0A5E4CUT8"/>
<accession>A0A5E4CUT8</accession>
<keyword evidence="3" id="KW-1185">Reference proteome</keyword>
<reference evidence="2" key="1">
    <citation type="submission" date="2019-04" db="EMBL/GenBank/DDBJ databases">
        <authorList>
            <person name="Alioto T."/>
            <person name="Alioto T."/>
        </authorList>
    </citation>
    <scope>NUCLEOTIDE SEQUENCE [LARGE SCALE GENOMIC DNA]</scope>
</reference>
<evidence type="ECO:0000313" key="3">
    <source>
        <dbReference type="Proteomes" id="UP000335636"/>
    </source>
</evidence>
<name>A0A5E4CUT8_MARMO</name>
<organism evidence="2 3">
    <name type="scientific">Marmota monax</name>
    <name type="common">Woodchuck</name>
    <dbReference type="NCBI Taxonomy" id="9995"/>
    <lineage>
        <taxon>Eukaryota</taxon>
        <taxon>Metazoa</taxon>
        <taxon>Chordata</taxon>
        <taxon>Craniata</taxon>
        <taxon>Vertebrata</taxon>
        <taxon>Euteleostomi</taxon>
        <taxon>Mammalia</taxon>
        <taxon>Eutheria</taxon>
        <taxon>Euarchontoglires</taxon>
        <taxon>Glires</taxon>
        <taxon>Rodentia</taxon>
        <taxon>Sciuromorpha</taxon>
        <taxon>Sciuridae</taxon>
        <taxon>Xerinae</taxon>
        <taxon>Marmotini</taxon>
        <taxon>Marmota</taxon>
    </lineage>
</organism>
<dbReference type="EMBL" id="CABDUW010002130">
    <property type="protein sequence ID" value="VTJ85588.1"/>
    <property type="molecule type" value="Genomic_DNA"/>
</dbReference>
<feature type="compositionally biased region" description="Basic residues" evidence="1">
    <location>
        <begin position="49"/>
        <end position="61"/>
    </location>
</feature>
<sequence>TTATFKLMRSLFSVLTPSLGSSSVQSSALEPPQLPLHNRYQVLREGAHKQLRSGRRKRRQRKESSIFH</sequence>
<comment type="caution">
    <text evidence="2">The sequence shown here is derived from an EMBL/GenBank/DDBJ whole genome shotgun (WGS) entry which is preliminary data.</text>
</comment>
<feature type="non-terminal residue" evidence="2">
    <location>
        <position position="1"/>
    </location>
</feature>
<protein>
    <submittedName>
        <fullName evidence="2">Uncharacterized protein</fullName>
    </submittedName>
</protein>
<proteinExistence type="predicted"/>
<dbReference type="Proteomes" id="UP000335636">
    <property type="component" value="Unassembled WGS sequence"/>
</dbReference>
<gene>
    <name evidence="2" type="ORF">MONAX_5E014405</name>
</gene>
<evidence type="ECO:0000256" key="1">
    <source>
        <dbReference type="SAM" id="MobiDB-lite"/>
    </source>
</evidence>